<dbReference type="Proteomes" id="UP001596215">
    <property type="component" value="Unassembled WGS sequence"/>
</dbReference>
<dbReference type="InterPro" id="IPR011978">
    <property type="entry name" value="YgfB-like"/>
</dbReference>
<comment type="caution">
    <text evidence="1">The sequence shown here is derived from an EMBL/GenBank/DDBJ whole genome shotgun (WGS) entry which is preliminary data.</text>
</comment>
<dbReference type="RefSeq" id="WP_212708570.1">
    <property type="nucleotide sequence ID" value="NZ_BAAAFW010000057.1"/>
</dbReference>
<evidence type="ECO:0000313" key="1">
    <source>
        <dbReference type="EMBL" id="MFC6363293.1"/>
    </source>
</evidence>
<dbReference type="PANTHER" id="PTHR33747">
    <property type="entry name" value="UPF0225 PROTEIN SCO1677"/>
    <property type="match status" value="1"/>
</dbReference>
<gene>
    <name evidence="1" type="ORF">ACFP73_14565</name>
</gene>
<dbReference type="SUPFAM" id="SSF103642">
    <property type="entry name" value="Sec-C motif"/>
    <property type="match status" value="1"/>
</dbReference>
<dbReference type="SUPFAM" id="SSF101327">
    <property type="entry name" value="YgfB-like"/>
    <property type="match status" value="1"/>
</dbReference>
<dbReference type="EMBL" id="JBHSUC010000024">
    <property type="protein sequence ID" value="MFC6363293.1"/>
    <property type="molecule type" value="Genomic_DNA"/>
</dbReference>
<dbReference type="InterPro" id="IPR036255">
    <property type="entry name" value="YgfB-like_sf"/>
</dbReference>
<dbReference type="Pfam" id="PF03695">
    <property type="entry name" value="UPF0149"/>
    <property type="match status" value="1"/>
</dbReference>
<protein>
    <submittedName>
        <fullName evidence="1">YecA family protein</fullName>
    </submittedName>
</protein>
<proteinExistence type="predicted"/>
<dbReference type="PANTHER" id="PTHR33747:SF9">
    <property type="entry name" value="METAL-BINDING PROTEIN"/>
    <property type="match status" value="1"/>
</dbReference>
<dbReference type="Gene3D" id="1.20.120.740">
    <property type="entry name" value="YgfB uncharacterised protein family UPF0149, PF03695"/>
    <property type="match status" value="1"/>
</dbReference>
<dbReference type="NCBIfam" id="TIGR02292">
    <property type="entry name" value="ygfB_yecA"/>
    <property type="match status" value="1"/>
</dbReference>
<organism evidence="1 2">
    <name type="scientific">Tatumella punctata</name>
    <dbReference type="NCBI Taxonomy" id="399969"/>
    <lineage>
        <taxon>Bacteria</taxon>
        <taxon>Pseudomonadati</taxon>
        <taxon>Pseudomonadota</taxon>
        <taxon>Gammaproteobacteria</taxon>
        <taxon>Enterobacterales</taxon>
        <taxon>Erwiniaceae</taxon>
        <taxon>Tatumella</taxon>
    </lineage>
</organism>
<sequence>MTQGPLTEKELEWLDDIFMKYGDETSVLDVSGLDGLLTAILSGPVMAEPDQWLVAVWGGADKVPRWRSEREMERFMTLTFQHMDDIDQRLTEYQDQFEPLFGVREMEGQEFTIVEEWCFGYMRGVALGRWPELPESLQPAFEAIALHGKEENFDRLETLTPEEYDAAIEIITPSALALYNYWLALRTDHPPQVVSQPFIAEVTAGRNDPCPCGSGKKFKQCCLH</sequence>
<dbReference type="InterPro" id="IPR004027">
    <property type="entry name" value="SEC_C_motif"/>
</dbReference>
<dbReference type="Pfam" id="PF02810">
    <property type="entry name" value="SEC-C"/>
    <property type="match status" value="1"/>
</dbReference>
<reference evidence="2" key="1">
    <citation type="journal article" date="2019" name="Int. J. Syst. Evol. Microbiol.">
        <title>The Global Catalogue of Microorganisms (GCM) 10K type strain sequencing project: providing services to taxonomists for standard genome sequencing and annotation.</title>
        <authorList>
            <consortium name="The Broad Institute Genomics Platform"/>
            <consortium name="The Broad Institute Genome Sequencing Center for Infectious Disease"/>
            <person name="Wu L."/>
            <person name="Ma J."/>
        </authorList>
    </citation>
    <scope>NUCLEOTIDE SEQUENCE [LARGE SCALE GENOMIC DNA]</scope>
    <source>
        <strain evidence="2">CGMCC 4.1530</strain>
    </source>
</reference>
<dbReference type="NCBIfam" id="NF007704">
    <property type="entry name" value="PRK10396.1"/>
    <property type="match status" value="1"/>
</dbReference>
<dbReference type="Gene3D" id="3.10.450.50">
    <property type="match status" value="1"/>
</dbReference>
<keyword evidence="2" id="KW-1185">Reference proteome</keyword>
<accession>A0ABW1VTK4</accession>
<name>A0ABW1VTK4_9GAMM</name>
<evidence type="ECO:0000313" key="2">
    <source>
        <dbReference type="Proteomes" id="UP001596215"/>
    </source>
</evidence>